<keyword evidence="4" id="KW-1185">Reference proteome</keyword>
<dbReference type="Gene3D" id="3.30.1950.10">
    <property type="entry name" value="wza like domain"/>
    <property type="match status" value="1"/>
</dbReference>
<organism evidence="3 4">
    <name type="scientific">Pelagivirga sediminicola</name>
    <dbReference type="NCBI Taxonomy" id="2170575"/>
    <lineage>
        <taxon>Bacteria</taxon>
        <taxon>Pseudomonadati</taxon>
        <taxon>Pseudomonadota</taxon>
        <taxon>Alphaproteobacteria</taxon>
        <taxon>Rhodobacterales</taxon>
        <taxon>Paracoccaceae</taxon>
        <taxon>Pelagivirga</taxon>
    </lineage>
</organism>
<dbReference type="GO" id="GO:0015159">
    <property type="term" value="F:polysaccharide transmembrane transporter activity"/>
    <property type="evidence" value="ECO:0007669"/>
    <property type="project" value="InterPro"/>
</dbReference>
<dbReference type="InterPro" id="IPR003715">
    <property type="entry name" value="Poly_export_N"/>
</dbReference>
<dbReference type="PANTHER" id="PTHR33619:SF3">
    <property type="entry name" value="POLYSACCHARIDE EXPORT PROTEIN GFCE-RELATED"/>
    <property type="match status" value="1"/>
</dbReference>
<dbReference type="AlphaFoldDB" id="A0A2T7G5Z3"/>
<evidence type="ECO:0000259" key="2">
    <source>
        <dbReference type="Pfam" id="PF02563"/>
    </source>
</evidence>
<evidence type="ECO:0000313" key="3">
    <source>
        <dbReference type="EMBL" id="PVA09845.1"/>
    </source>
</evidence>
<dbReference type="PANTHER" id="PTHR33619">
    <property type="entry name" value="POLYSACCHARIDE EXPORT PROTEIN GFCE-RELATED"/>
    <property type="match status" value="1"/>
</dbReference>
<evidence type="ECO:0000256" key="1">
    <source>
        <dbReference type="ARBA" id="ARBA00022729"/>
    </source>
</evidence>
<dbReference type="OrthoDB" id="7198507at2"/>
<dbReference type="Gene3D" id="3.10.560.10">
    <property type="entry name" value="Outer membrane lipoprotein wza domain like"/>
    <property type="match status" value="2"/>
</dbReference>
<keyword evidence="1" id="KW-0732">Signal</keyword>
<sequence length="384" mass="41000">MSAGTRHVDPITISARSILRHAVLGLALVAIPACSLPRGAALTNEIVKEENAQSPTYQVIRVSRANVPAISTWPETGTSEAFHWPQASNGPQSAIIRAGDKVDLAIWDNQENSLLTQADGKSVTMQGLTVSPSGTIFVPYLEEVVVNGQTPAQARREVQNRLASIVPSAQVQLELQPGQNNSVNLVSGVAQPGSFPLPDRNYKILSLIAQGGGIAPTLRNPQVQLQRGNATYRIRADRLFDSGAHNITLRGGDSVMVLEDKRYFTAFGATGSEELIRFEQEKITALEALSILGGLSENRANPKGVLVLRDYPASALRSDGTGPSKPQVVFAFDVSSADGLFAARKFQIQPEDTVMATESTVTSVRTILSLVGSAFGVASSVQNY</sequence>
<name>A0A2T7G5Z3_9RHOB</name>
<accession>A0A2T7G5Z3</accession>
<protein>
    <submittedName>
        <fullName evidence="3">Polysaccharide biosynthesis protein</fullName>
    </submittedName>
</protein>
<dbReference type="EMBL" id="QCYH01000006">
    <property type="protein sequence ID" value="PVA09845.1"/>
    <property type="molecule type" value="Genomic_DNA"/>
</dbReference>
<proteinExistence type="predicted"/>
<dbReference type="InterPro" id="IPR049712">
    <property type="entry name" value="Poly_export"/>
</dbReference>
<dbReference type="Pfam" id="PF02563">
    <property type="entry name" value="Poly_export"/>
    <property type="match status" value="1"/>
</dbReference>
<dbReference type="Proteomes" id="UP000244446">
    <property type="component" value="Unassembled WGS sequence"/>
</dbReference>
<reference evidence="3 4" key="1">
    <citation type="submission" date="2018-04" db="EMBL/GenBank/DDBJ databases">
        <title>Pelagivirga bohaiensis gen. nov., sp. nov., a bacterium isolated from the Bohai Sea.</title>
        <authorList>
            <person name="Ji X."/>
        </authorList>
    </citation>
    <scope>NUCLEOTIDE SEQUENCE [LARGE SCALE GENOMIC DNA]</scope>
    <source>
        <strain evidence="3 4">BH-SD19</strain>
    </source>
</reference>
<comment type="caution">
    <text evidence="3">The sequence shown here is derived from an EMBL/GenBank/DDBJ whole genome shotgun (WGS) entry which is preliminary data.</text>
</comment>
<evidence type="ECO:0000313" key="4">
    <source>
        <dbReference type="Proteomes" id="UP000244446"/>
    </source>
</evidence>
<feature type="domain" description="Polysaccharide export protein N-terminal" evidence="2">
    <location>
        <begin position="91"/>
        <end position="175"/>
    </location>
</feature>
<gene>
    <name evidence="3" type="ORF">DC366_12070</name>
</gene>